<keyword evidence="12" id="KW-0966">Cell projection</keyword>
<keyword evidence="7 10" id="KW-0283">Flagellar rotation</keyword>
<keyword evidence="12" id="KW-0969">Cilium</keyword>
<comment type="function">
    <text evidence="1 10">Controls the rotational direction of flagella during chemotaxis.</text>
</comment>
<dbReference type="GO" id="GO:0009425">
    <property type="term" value="C:bacterial-type flagellum basal body"/>
    <property type="evidence" value="ECO:0007669"/>
    <property type="project" value="InterPro"/>
</dbReference>
<dbReference type="Proteomes" id="UP000241167">
    <property type="component" value="Unassembled WGS sequence"/>
</dbReference>
<keyword evidence="9 10" id="KW-0472">Membrane</keyword>
<evidence type="ECO:0000256" key="2">
    <source>
        <dbReference type="ARBA" id="ARBA00004162"/>
    </source>
</evidence>
<keyword evidence="12" id="KW-0282">Flagellum</keyword>
<dbReference type="Pfam" id="PF03748">
    <property type="entry name" value="FliL"/>
    <property type="match status" value="1"/>
</dbReference>
<feature type="compositionally biased region" description="Basic and acidic residues" evidence="11">
    <location>
        <begin position="1"/>
        <end position="18"/>
    </location>
</feature>
<keyword evidence="10" id="KW-0997">Cell inner membrane</keyword>
<proteinExistence type="inferred from homology"/>
<comment type="caution">
    <text evidence="12">The sequence shown here is derived from an EMBL/GenBank/DDBJ whole genome shotgun (WGS) entry which is preliminary data.</text>
</comment>
<dbReference type="EMBL" id="PXYI01000002">
    <property type="protein sequence ID" value="PSJ42302.1"/>
    <property type="molecule type" value="Genomic_DNA"/>
</dbReference>
<keyword evidence="4" id="KW-1003">Cell membrane</keyword>
<sequence>MGGSEGGHESAEASKEEAQAGAYVEVPPMTVNLRSGDGKPRFLKLRFILVAGNPENEEKVNEKLPLILDGFQPFLRELRPEDLAGSAAVFRLKEEMLSRASRVAGPGIVTDVLIQDLIQQ</sequence>
<evidence type="ECO:0000256" key="3">
    <source>
        <dbReference type="ARBA" id="ARBA00008281"/>
    </source>
</evidence>
<evidence type="ECO:0000256" key="7">
    <source>
        <dbReference type="ARBA" id="ARBA00022779"/>
    </source>
</evidence>
<dbReference type="GO" id="GO:0005886">
    <property type="term" value="C:plasma membrane"/>
    <property type="evidence" value="ECO:0007669"/>
    <property type="project" value="UniProtKB-SubCell"/>
</dbReference>
<accession>A0A2P7QWF3</accession>
<keyword evidence="13" id="KW-1185">Reference proteome</keyword>
<dbReference type="GO" id="GO:0006935">
    <property type="term" value="P:chemotaxis"/>
    <property type="evidence" value="ECO:0007669"/>
    <property type="project" value="UniProtKB-KW"/>
</dbReference>
<evidence type="ECO:0000256" key="6">
    <source>
        <dbReference type="ARBA" id="ARBA00022692"/>
    </source>
</evidence>
<keyword evidence="6" id="KW-0812">Transmembrane</keyword>
<evidence type="ECO:0000256" key="4">
    <source>
        <dbReference type="ARBA" id="ARBA00022475"/>
    </source>
</evidence>
<comment type="similarity">
    <text evidence="3 10">Belongs to the FliL family.</text>
</comment>
<keyword evidence="8" id="KW-1133">Transmembrane helix</keyword>
<organism evidence="12 13">
    <name type="scientific">Allosphingosinicella deserti</name>
    <dbReference type="NCBI Taxonomy" id="2116704"/>
    <lineage>
        <taxon>Bacteria</taxon>
        <taxon>Pseudomonadati</taxon>
        <taxon>Pseudomonadota</taxon>
        <taxon>Alphaproteobacteria</taxon>
        <taxon>Sphingomonadales</taxon>
        <taxon>Sphingomonadaceae</taxon>
        <taxon>Allosphingosinicella</taxon>
    </lineage>
</organism>
<dbReference type="GO" id="GO:0071978">
    <property type="term" value="P:bacterial-type flagellum-dependent swarming motility"/>
    <property type="evidence" value="ECO:0007669"/>
    <property type="project" value="TreeGrafter"/>
</dbReference>
<dbReference type="PANTHER" id="PTHR35091">
    <property type="entry name" value="FLAGELLAR PROTEIN FLIL"/>
    <property type="match status" value="1"/>
</dbReference>
<dbReference type="AlphaFoldDB" id="A0A2P7QWF3"/>
<dbReference type="InterPro" id="IPR005503">
    <property type="entry name" value="FliL"/>
</dbReference>
<evidence type="ECO:0000256" key="10">
    <source>
        <dbReference type="RuleBase" id="RU364125"/>
    </source>
</evidence>
<reference evidence="12 13" key="1">
    <citation type="submission" date="2018-03" db="EMBL/GenBank/DDBJ databases">
        <title>The draft genome of Sphingosinicella sp. GL-C-18.</title>
        <authorList>
            <person name="Liu L."/>
            <person name="Li L."/>
            <person name="Liang L."/>
            <person name="Zhang X."/>
            <person name="Wang T."/>
        </authorList>
    </citation>
    <scope>NUCLEOTIDE SEQUENCE [LARGE SCALE GENOMIC DNA]</scope>
    <source>
        <strain evidence="12 13">GL-C-18</strain>
    </source>
</reference>
<evidence type="ECO:0000256" key="9">
    <source>
        <dbReference type="ARBA" id="ARBA00023136"/>
    </source>
</evidence>
<dbReference type="PANTHER" id="PTHR35091:SF2">
    <property type="entry name" value="FLAGELLAR PROTEIN FLIL"/>
    <property type="match status" value="1"/>
</dbReference>
<dbReference type="OrthoDB" id="7304620at2"/>
<protein>
    <recommendedName>
        <fullName evidence="10">Flagellar protein FliL</fullName>
    </recommendedName>
</protein>
<evidence type="ECO:0000313" key="13">
    <source>
        <dbReference type="Proteomes" id="UP000241167"/>
    </source>
</evidence>
<feature type="region of interest" description="Disordered" evidence="11">
    <location>
        <begin position="1"/>
        <end position="21"/>
    </location>
</feature>
<gene>
    <name evidence="12" type="ORF">C7I55_06770</name>
</gene>
<keyword evidence="5 10" id="KW-0145">Chemotaxis</keyword>
<evidence type="ECO:0000256" key="5">
    <source>
        <dbReference type="ARBA" id="ARBA00022500"/>
    </source>
</evidence>
<evidence type="ECO:0000256" key="8">
    <source>
        <dbReference type="ARBA" id="ARBA00022989"/>
    </source>
</evidence>
<comment type="subcellular location">
    <subcellularLocation>
        <location evidence="10">Cell inner membrane</location>
    </subcellularLocation>
    <subcellularLocation>
        <location evidence="2">Cell membrane</location>
        <topology evidence="2">Single-pass membrane protein</topology>
    </subcellularLocation>
</comment>
<name>A0A2P7QWF3_9SPHN</name>
<evidence type="ECO:0000256" key="11">
    <source>
        <dbReference type="SAM" id="MobiDB-lite"/>
    </source>
</evidence>
<evidence type="ECO:0000256" key="1">
    <source>
        <dbReference type="ARBA" id="ARBA00002254"/>
    </source>
</evidence>
<evidence type="ECO:0000313" key="12">
    <source>
        <dbReference type="EMBL" id="PSJ42302.1"/>
    </source>
</evidence>